<dbReference type="GO" id="GO:0005737">
    <property type="term" value="C:cytoplasm"/>
    <property type="evidence" value="ECO:0007669"/>
    <property type="project" value="InterPro"/>
</dbReference>
<keyword evidence="6 13" id="KW-0418">Kinase</keyword>
<dbReference type="FunFam" id="3.30.565.10:FF:000016">
    <property type="entry name" value="Chemotaxis protein CheA, putative"/>
    <property type="match status" value="1"/>
</dbReference>
<feature type="domain" description="CheW-like" evidence="11">
    <location>
        <begin position="511"/>
        <end position="640"/>
    </location>
</feature>
<dbReference type="InterPro" id="IPR002545">
    <property type="entry name" value="CheW-lke_dom"/>
</dbReference>
<keyword evidence="5" id="KW-0808">Transferase</keyword>
<dbReference type="HOGENOM" id="CLU_000650_3_7_5"/>
<dbReference type="AlphaFoldDB" id="B0T3W4"/>
<evidence type="ECO:0000256" key="5">
    <source>
        <dbReference type="ARBA" id="ARBA00022679"/>
    </source>
</evidence>
<dbReference type="Gene3D" id="3.30.565.10">
    <property type="entry name" value="Histidine kinase-like ATPase, C-terminal domain"/>
    <property type="match status" value="1"/>
</dbReference>
<dbReference type="InterPro" id="IPR005467">
    <property type="entry name" value="His_kinase_dom"/>
</dbReference>
<dbReference type="InterPro" id="IPR003594">
    <property type="entry name" value="HATPase_dom"/>
</dbReference>
<dbReference type="InterPro" id="IPR037006">
    <property type="entry name" value="CheA-like_homodim_sf"/>
</dbReference>
<accession>B0T3W4</accession>
<evidence type="ECO:0000256" key="7">
    <source>
        <dbReference type="ARBA" id="ARBA00023012"/>
    </source>
</evidence>
<dbReference type="SUPFAM" id="SSF50341">
    <property type="entry name" value="CheW-like"/>
    <property type="match status" value="1"/>
</dbReference>
<dbReference type="PANTHER" id="PTHR43395:SF8">
    <property type="entry name" value="HISTIDINE KINASE"/>
    <property type="match status" value="1"/>
</dbReference>
<feature type="domain" description="Histidine kinase" evidence="10">
    <location>
        <begin position="307"/>
        <end position="509"/>
    </location>
</feature>
<dbReference type="PANTHER" id="PTHR43395">
    <property type="entry name" value="SENSOR HISTIDINE KINASE CHEA"/>
    <property type="match status" value="1"/>
</dbReference>
<evidence type="ECO:0000259" key="12">
    <source>
        <dbReference type="PROSITE" id="PS50894"/>
    </source>
</evidence>
<dbReference type="GO" id="GO:0006935">
    <property type="term" value="P:chemotaxis"/>
    <property type="evidence" value="ECO:0007669"/>
    <property type="project" value="InterPro"/>
</dbReference>
<comment type="function">
    <text evidence="8">Involved in the transmission of sensory signals from the chemoreceptors to the flagellar motors. CheA is autophosphorylated; it can transfer its phosphate group to either CheB or CheY.</text>
</comment>
<dbReference type="Gene3D" id="1.20.120.160">
    <property type="entry name" value="HPT domain"/>
    <property type="match status" value="1"/>
</dbReference>
<dbReference type="OrthoDB" id="9803176at2"/>
<dbReference type="GO" id="GO:0000155">
    <property type="term" value="F:phosphorelay sensor kinase activity"/>
    <property type="evidence" value="ECO:0007669"/>
    <property type="project" value="InterPro"/>
</dbReference>
<dbReference type="InterPro" id="IPR036890">
    <property type="entry name" value="HATPase_C_sf"/>
</dbReference>
<dbReference type="SUPFAM" id="SSF47226">
    <property type="entry name" value="Histidine-containing phosphotransfer domain, HPT domain"/>
    <property type="match status" value="1"/>
</dbReference>
<dbReference type="SMART" id="SM00387">
    <property type="entry name" value="HATPase_c"/>
    <property type="match status" value="1"/>
</dbReference>
<dbReference type="Gene3D" id="2.30.30.40">
    <property type="entry name" value="SH3 Domains"/>
    <property type="match status" value="1"/>
</dbReference>
<evidence type="ECO:0000256" key="1">
    <source>
        <dbReference type="ARBA" id="ARBA00000085"/>
    </source>
</evidence>
<dbReference type="InterPro" id="IPR008207">
    <property type="entry name" value="Sig_transdc_His_kin_Hpt_dom"/>
</dbReference>
<dbReference type="Pfam" id="PF01584">
    <property type="entry name" value="CheW"/>
    <property type="match status" value="1"/>
</dbReference>
<dbReference type="KEGG" id="cak:Caul_3301"/>
<dbReference type="SMART" id="SM01231">
    <property type="entry name" value="H-kinase_dim"/>
    <property type="match status" value="1"/>
</dbReference>
<dbReference type="CDD" id="cd00088">
    <property type="entry name" value="HPT"/>
    <property type="match status" value="1"/>
</dbReference>
<evidence type="ECO:0000256" key="9">
    <source>
        <dbReference type="PROSITE-ProRule" id="PRU00110"/>
    </source>
</evidence>
<feature type="modified residue" description="Phosphohistidine" evidence="9">
    <location>
        <position position="45"/>
    </location>
</feature>
<sequence>MTGDLMAHFLSEGRELVASAERDLASLARQPDDANALDGCFRAIHTLKGSAGLFDLLPMSVMLHAAEDLLALLRAERTGVAEDFEALFSVVDTVDRWLDALDQAGALPANAEQIGQTEALRLRDLVASVSAPTDVASWASPPPPTWRPPQTFNGKGAMALRYTPRADSYFSGDDPIAIVAATPGLAGLKISPREPWGEIEDYDPYACNLVLEAVSTASRAEVEAAFRFVADQVEFVDLTSSEPALAPEAQGARKTLRIDAERVDRLAGLAGDLVIAKNGLSELAAQAEGLPGGQALGQALRARQALLDRLVGDLHATVGKVRLVALGPLFARFHRLAREIARSLHKEISLEVEGGDIEVDKTIVDGLFEPLLHVLRNAIDHGVEPTDVRAGAGKPATATIRFKARAAADQVVIEVRDDGAGIDPAKVRALAVTRGVLTQEAADRLDDRASIDLIFTPGFSTATEISSVSGRGVGMDVVRDAAGKLGGKVIVESEKGRGTTVRFILPVTMVLTKVMVVTCGEERYGLALDTVVETVRVAADRIVAVRAGRAFQLRDAVIPLVSLGDLVGAAASEARSAERVVVARAQGELVGFAVDAIVDRMDAAVRPMTGLLAGAPGVMGATLLADGAVLMILDPAELIR</sequence>
<dbReference type="InterPro" id="IPR051315">
    <property type="entry name" value="Bact_Chemotaxis_CheA"/>
</dbReference>
<dbReference type="Gene3D" id="1.10.287.560">
    <property type="entry name" value="Histidine kinase CheA-like, homodimeric domain"/>
    <property type="match status" value="1"/>
</dbReference>
<evidence type="ECO:0000256" key="6">
    <source>
        <dbReference type="ARBA" id="ARBA00022777"/>
    </source>
</evidence>
<evidence type="ECO:0000256" key="3">
    <source>
        <dbReference type="ARBA" id="ARBA00021495"/>
    </source>
</evidence>
<feature type="domain" description="HPt" evidence="12">
    <location>
        <begin position="1"/>
        <end position="101"/>
    </location>
</feature>
<dbReference type="EC" id="2.7.13.3" evidence="2"/>
<comment type="catalytic activity">
    <reaction evidence="1">
        <text>ATP + protein L-histidine = ADP + protein N-phospho-L-histidine.</text>
        <dbReference type="EC" id="2.7.13.3"/>
    </reaction>
</comment>
<dbReference type="Pfam" id="PF01627">
    <property type="entry name" value="Hpt"/>
    <property type="match status" value="1"/>
</dbReference>
<dbReference type="InterPro" id="IPR036641">
    <property type="entry name" value="HPT_dom_sf"/>
</dbReference>
<dbReference type="InterPro" id="IPR004105">
    <property type="entry name" value="CheA-like_dim"/>
</dbReference>
<dbReference type="InterPro" id="IPR004358">
    <property type="entry name" value="Sig_transdc_His_kin-like_C"/>
</dbReference>
<dbReference type="Pfam" id="PF02895">
    <property type="entry name" value="H-kinase_dim"/>
    <property type="match status" value="1"/>
</dbReference>
<evidence type="ECO:0000259" key="10">
    <source>
        <dbReference type="PROSITE" id="PS50109"/>
    </source>
</evidence>
<dbReference type="SMART" id="SM00260">
    <property type="entry name" value="CheW"/>
    <property type="match status" value="1"/>
</dbReference>
<dbReference type="STRING" id="366602.Caul_3301"/>
<dbReference type="PROSITE" id="PS50109">
    <property type="entry name" value="HIS_KIN"/>
    <property type="match status" value="1"/>
</dbReference>
<dbReference type="PROSITE" id="PS50894">
    <property type="entry name" value="HPT"/>
    <property type="match status" value="1"/>
</dbReference>
<evidence type="ECO:0000256" key="2">
    <source>
        <dbReference type="ARBA" id="ARBA00012438"/>
    </source>
</evidence>
<name>B0T3W4_CAUSK</name>
<organism evidence="13">
    <name type="scientific">Caulobacter sp. (strain K31)</name>
    <dbReference type="NCBI Taxonomy" id="366602"/>
    <lineage>
        <taxon>Bacteria</taxon>
        <taxon>Pseudomonadati</taxon>
        <taxon>Pseudomonadota</taxon>
        <taxon>Alphaproteobacteria</taxon>
        <taxon>Caulobacterales</taxon>
        <taxon>Caulobacteraceae</taxon>
        <taxon>Caulobacter</taxon>
    </lineage>
</organism>
<evidence type="ECO:0000259" key="11">
    <source>
        <dbReference type="PROSITE" id="PS50851"/>
    </source>
</evidence>
<dbReference type="PROSITE" id="PS50851">
    <property type="entry name" value="CHEW"/>
    <property type="match status" value="1"/>
</dbReference>
<proteinExistence type="predicted"/>
<dbReference type="InterPro" id="IPR036097">
    <property type="entry name" value="HisK_dim/P_sf"/>
</dbReference>
<dbReference type="EMBL" id="CP000927">
    <property type="protein sequence ID" value="ABZ72428.1"/>
    <property type="molecule type" value="Genomic_DNA"/>
</dbReference>
<dbReference type="SMART" id="SM00073">
    <property type="entry name" value="HPT"/>
    <property type="match status" value="1"/>
</dbReference>
<dbReference type="Pfam" id="PF02518">
    <property type="entry name" value="HATPase_c"/>
    <property type="match status" value="1"/>
</dbReference>
<evidence type="ECO:0000313" key="13">
    <source>
        <dbReference type="EMBL" id="ABZ72428.1"/>
    </source>
</evidence>
<evidence type="ECO:0000256" key="8">
    <source>
        <dbReference type="ARBA" id="ARBA00035100"/>
    </source>
</evidence>
<evidence type="ECO:0000256" key="4">
    <source>
        <dbReference type="ARBA" id="ARBA00022553"/>
    </source>
</evidence>
<dbReference type="SUPFAM" id="SSF47384">
    <property type="entry name" value="Homodimeric domain of signal transducing histidine kinase"/>
    <property type="match status" value="1"/>
</dbReference>
<dbReference type="InterPro" id="IPR036061">
    <property type="entry name" value="CheW-like_dom_sf"/>
</dbReference>
<keyword evidence="7" id="KW-0902">Two-component regulatory system</keyword>
<dbReference type="PRINTS" id="PR00344">
    <property type="entry name" value="BCTRLSENSOR"/>
</dbReference>
<protein>
    <recommendedName>
        <fullName evidence="3">Chemotaxis protein CheA</fullName>
        <ecNumber evidence="2">2.7.13.3</ecNumber>
    </recommendedName>
</protein>
<dbReference type="eggNOG" id="COG0643">
    <property type="taxonomic scope" value="Bacteria"/>
</dbReference>
<reference evidence="13" key="1">
    <citation type="submission" date="2008-01" db="EMBL/GenBank/DDBJ databases">
        <title>Complete sequence of chromosome of Caulobacter sp. K31.</title>
        <authorList>
            <consortium name="US DOE Joint Genome Institute"/>
            <person name="Copeland A."/>
            <person name="Lucas S."/>
            <person name="Lapidus A."/>
            <person name="Barry K."/>
            <person name="Glavina del Rio T."/>
            <person name="Dalin E."/>
            <person name="Tice H."/>
            <person name="Pitluck S."/>
            <person name="Bruce D."/>
            <person name="Goodwin L."/>
            <person name="Thompson L.S."/>
            <person name="Brettin T."/>
            <person name="Detter J.C."/>
            <person name="Han C."/>
            <person name="Schmutz J."/>
            <person name="Larimer F."/>
            <person name="Land M."/>
            <person name="Hauser L."/>
            <person name="Kyrpides N."/>
            <person name="Kim E."/>
            <person name="Stephens C."/>
            <person name="Richardson P."/>
        </authorList>
    </citation>
    <scope>NUCLEOTIDE SEQUENCE [LARGE SCALE GENOMIC DNA]</scope>
    <source>
        <strain evidence="13">K31</strain>
    </source>
</reference>
<keyword evidence="4 9" id="KW-0597">Phosphoprotein</keyword>
<gene>
    <name evidence="13" type="ordered locus">Caul_3301</name>
</gene>
<dbReference type="SUPFAM" id="SSF55874">
    <property type="entry name" value="ATPase domain of HSP90 chaperone/DNA topoisomerase II/histidine kinase"/>
    <property type="match status" value="1"/>
</dbReference>